<evidence type="ECO:0000313" key="1">
    <source>
        <dbReference type="EMBL" id="VDD90211.1"/>
    </source>
</evidence>
<dbReference type="WBParaSite" id="EVEC_0000533101-mRNA-1">
    <property type="protein sequence ID" value="EVEC_0000533101-mRNA-1"/>
    <property type="gene ID" value="EVEC_0000533101"/>
</dbReference>
<dbReference type="EMBL" id="UXUI01008013">
    <property type="protein sequence ID" value="VDD90211.1"/>
    <property type="molecule type" value="Genomic_DNA"/>
</dbReference>
<proteinExistence type="predicted"/>
<dbReference type="AlphaFoldDB" id="A0A0N4V550"/>
<organism evidence="3">
    <name type="scientific">Enterobius vermicularis</name>
    <name type="common">Human pinworm</name>
    <dbReference type="NCBI Taxonomy" id="51028"/>
    <lineage>
        <taxon>Eukaryota</taxon>
        <taxon>Metazoa</taxon>
        <taxon>Ecdysozoa</taxon>
        <taxon>Nematoda</taxon>
        <taxon>Chromadorea</taxon>
        <taxon>Rhabditida</taxon>
        <taxon>Spirurina</taxon>
        <taxon>Oxyuridomorpha</taxon>
        <taxon>Oxyuroidea</taxon>
        <taxon>Oxyuridae</taxon>
        <taxon>Enterobius</taxon>
    </lineage>
</organism>
<accession>A0A0N4V550</accession>
<protein>
    <submittedName>
        <fullName evidence="3">BAG domain-containing protein</fullName>
    </submittedName>
</protein>
<dbReference type="Proteomes" id="UP000274131">
    <property type="component" value="Unassembled WGS sequence"/>
</dbReference>
<gene>
    <name evidence="1" type="ORF">EVEC_LOCUS4962</name>
</gene>
<evidence type="ECO:0000313" key="3">
    <source>
        <dbReference type="WBParaSite" id="EVEC_0000533101-mRNA-1"/>
    </source>
</evidence>
<sequence>MAWSECKMLYSLTFADPSYSAWYQVPKPGPGPYPSPSAYERPPPSFERGYHGYGVPRHGGYNPEGSMMPQMPRKTPVSGYYLHHQQSMVPSAPDVSQLDQLEKFWSEIKFILKVQS</sequence>
<reference evidence="1 2" key="2">
    <citation type="submission" date="2018-10" db="EMBL/GenBank/DDBJ databases">
        <authorList>
            <consortium name="Pathogen Informatics"/>
        </authorList>
    </citation>
    <scope>NUCLEOTIDE SEQUENCE [LARGE SCALE GENOMIC DNA]</scope>
</reference>
<keyword evidence="2" id="KW-1185">Reference proteome</keyword>
<evidence type="ECO:0000313" key="2">
    <source>
        <dbReference type="Proteomes" id="UP000274131"/>
    </source>
</evidence>
<name>A0A0N4V550_ENTVE</name>
<reference evidence="3" key="1">
    <citation type="submission" date="2017-02" db="UniProtKB">
        <authorList>
            <consortium name="WormBaseParasite"/>
        </authorList>
    </citation>
    <scope>IDENTIFICATION</scope>
</reference>